<accession>A0A1E1JSH4</accession>
<dbReference type="EMBL" id="FJUX01000001">
    <property type="protein sequence ID" value="CZS88835.1"/>
    <property type="molecule type" value="Genomic_DNA"/>
</dbReference>
<keyword evidence="1" id="KW-0732">Signal</keyword>
<gene>
    <name evidence="2" type="ORF">RAG0_00440</name>
</gene>
<organism evidence="2 3">
    <name type="scientific">Rhynchosporium agropyri</name>
    <dbReference type="NCBI Taxonomy" id="914238"/>
    <lineage>
        <taxon>Eukaryota</taxon>
        <taxon>Fungi</taxon>
        <taxon>Dikarya</taxon>
        <taxon>Ascomycota</taxon>
        <taxon>Pezizomycotina</taxon>
        <taxon>Leotiomycetes</taxon>
        <taxon>Helotiales</taxon>
        <taxon>Ploettnerulaceae</taxon>
        <taxon>Rhynchosporium</taxon>
    </lineage>
</organism>
<proteinExistence type="predicted"/>
<sequence>MSSLPVSTLSKTLLYLAAFASSTTALGHTKMGYDLVFPALKKLGAGADGKGNGKDKNAAISARIGWLEVNQGFVIFSIFCIKWAQFGIVDIYDKAFASFYCVAQVYFGWCYFRAGIMEPVTPLWGIPALVGLSQLV</sequence>
<feature type="chain" id="PRO_5009445341" description="ERG28 Protein involved in synthesis of ergosterol" evidence="1">
    <location>
        <begin position="26"/>
        <end position="136"/>
    </location>
</feature>
<protein>
    <recommendedName>
        <fullName evidence="4">ERG28 Protein involved in synthesis of ergosterol</fullName>
    </recommendedName>
</protein>
<evidence type="ECO:0000256" key="1">
    <source>
        <dbReference type="SAM" id="SignalP"/>
    </source>
</evidence>
<dbReference type="AlphaFoldDB" id="A0A1E1JSH4"/>
<feature type="signal peptide" evidence="1">
    <location>
        <begin position="1"/>
        <end position="25"/>
    </location>
</feature>
<keyword evidence="3" id="KW-1185">Reference proteome</keyword>
<evidence type="ECO:0008006" key="4">
    <source>
        <dbReference type="Google" id="ProtNLM"/>
    </source>
</evidence>
<evidence type="ECO:0000313" key="2">
    <source>
        <dbReference type="EMBL" id="CZS88835.1"/>
    </source>
</evidence>
<reference evidence="3" key="1">
    <citation type="submission" date="2016-03" db="EMBL/GenBank/DDBJ databases">
        <authorList>
            <person name="Guldener U."/>
        </authorList>
    </citation>
    <scope>NUCLEOTIDE SEQUENCE [LARGE SCALE GENOMIC DNA]</scope>
    <source>
        <strain evidence="3">04CH-RAC-A.6.1</strain>
    </source>
</reference>
<dbReference type="Proteomes" id="UP000178912">
    <property type="component" value="Unassembled WGS sequence"/>
</dbReference>
<dbReference type="OrthoDB" id="5399817at2759"/>
<evidence type="ECO:0000313" key="3">
    <source>
        <dbReference type="Proteomes" id="UP000178912"/>
    </source>
</evidence>
<name>A0A1E1JSH4_9HELO</name>